<sequence>MVKTSFLLLSIILLSACYQKKNKSNDNIPTDSLNYPFKTNYGINWVKGDEKNALVVLNYLKKYVDGDIKGGLQNFADTVIFTSDNFYYEGTRDSLAIILSAERAKQVTVLKDFETWLTAYYPDKDDTWVTLWYTEKWTDKTGKQDSLNYIDDVLVKDGKIVKYQENVRHYVSKE</sequence>
<dbReference type="AlphaFoldDB" id="A0A367GS05"/>
<protein>
    <recommendedName>
        <fullName evidence="3">Nuclear transport factor 2 family protein</fullName>
    </recommendedName>
</protein>
<dbReference type="RefSeq" id="WP_114004521.1">
    <property type="nucleotide sequence ID" value="NZ_QGDC01000003.1"/>
</dbReference>
<evidence type="ECO:0000313" key="2">
    <source>
        <dbReference type="Proteomes" id="UP000253209"/>
    </source>
</evidence>
<name>A0A367GS05_9SPHI</name>
<keyword evidence="2" id="KW-1185">Reference proteome</keyword>
<organism evidence="1 2">
    <name type="scientific">Mucilaginibacter hurinus</name>
    <dbReference type="NCBI Taxonomy" id="2201324"/>
    <lineage>
        <taxon>Bacteria</taxon>
        <taxon>Pseudomonadati</taxon>
        <taxon>Bacteroidota</taxon>
        <taxon>Sphingobacteriia</taxon>
        <taxon>Sphingobacteriales</taxon>
        <taxon>Sphingobacteriaceae</taxon>
        <taxon>Mucilaginibacter</taxon>
    </lineage>
</organism>
<dbReference type="PROSITE" id="PS51257">
    <property type="entry name" value="PROKAR_LIPOPROTEIN"/>
    <property type="match status" value="1"/>
</dbReference>
<accession>A0A367GS05</accession>
<gene>
    <name evidence="1" type="ORF">DJ568_06855</name>
</gene>
<dbReference type="SUPFAM" id="SSF54427">
    <property type="entry name" value="NTF2-like"/>
    <property type="match status" value="1"/>
</dbReference>
<dbReference type="EMBL" id="QGDC01000003">
    <property type="protein sequence ID" value="RCH55606.1"/>
    <property type="molecule type" value="Genomic_DNA"/>
</dbReference>
<dbReference type="OrthoDB" id="765651at2"/>
<dbReference type="Proteomes" id="UP000253209">
    <property type="component" value="Unassembled WGS sequence"/>
</dbReference>
<comment type="caution">
    <text evidence="1">The sequence shown here is derived from an EMBL/GenBank/DDBJ whole genome shotgun (WGS) entry which is preliminary data.</text>
</comment>
<proteinExistence type="predicted"/>
<reference evidence="1 2" key="1">
    <citation type="submission" date="2018-05" db="EMBL/GenBank/DDBJ databases">
        <title>Mucilaginibacter hurinus sp. nov., isolated from briquette warehouse soil.</title>
        <authorList>
            <person name="Choi L."/>
        </authorList>
    </citation>
    <scope>NUCLEOTIDE SEQUENCE [LARGE SCALE GENOMIC DNA]</scope>
    <source>
        <strain evidence="1 2">ZR32</strain>
    </source>
</reference>
<evidence type="ECO:0008006" key="3">
    <source>
        <dbReference type="Google" id="ProtNLM"/>
    </source>
</evidence>
<dbReference type="Gene3D" id="3.10.450.50">
    <property type="match status" value="1"/>
</dbReference>
<evidence type="ECO:0000313" key="1">
    <source>
        <dbReference type="EMBL" id="RCH55606.1"/>
    </source>
</evidence>
<dbReference type="InterPro" id="IPR032710">
    <property type="entry name" value="NTF2-like_dom_sf"/>
</dbReference>